<keyword evidence="3 6" id="KW-0812">Transmembrane</keyword>
<protein>
    <submittedName>
        <fullName evidence="7">Amino acid transporter</fullName>
    </submittedName>
</protein>
<proteinExistence type="predicted"/>
<dbReference type="PANTHER" id="PTHR30086:SF20">
    <property type="entry name" value="ARGININE EXPORTER PROTEIN ARGO-RELATED"/>
    <property type="match status" value="1"/>
</dbReference>
<dbReference type="GO" id="GO:0015171">
    <property type="term" value="F:amino acid transmembrane transporter activity"/>
    <property type="evidence" value="ECO:0007669"/>
    <property type="project" value="TreeGrafter"/>
</dbReference>
<dbReference type="EMBL" id="CP019312">
    <property type="protein sequence ID" value="APX13059.1"/>
    <property type="molecule type" value="Genomic_DNA"/>
</dbReference>
<keyword evidence="8" id="KW-1185">Reference proteome</keyword>
<dbReference type="KEGG" id="tom:BWR18_16250"/>
<reference evidence="7 8" key="1">
    <citation type="submission" date="2017-01" db="EMBL/GenBank/DDBJ databases">
        <title>Complete genome of Tateyamaria omphalii DOK1-4 isolated from seawater in Dokdo.</title>
        <authorList>
            <person name="Kim J.H."/>
            <person name="Chi W.-J."/>
        </authorList>
    </citation>
    <scope>NUCLEOTIDE SEQUENCE [LARGE SCALE GENOMIC DNA]</scope>
    <source>
        <strain evidence="7 8">DOK1-4</strain>
    </source>
</reference>
<dbReference type="OrthoDB" id="9804822at2"/>
<dbReference type="InterPro" id="IPR001123">
    <property type="entry name" value="LeuE-type"/>
</dbReference>
<evidence type="ECO:0000256" key="4">
    <source>
        <dbReference type="ARBA" id="ARBA00022989"/>
    </source>
</evidence>
<comment type="subcellular location">
    <subcellularLocation>
        <location evidence="1">Cell membrane</location>
        <topology evidence="1">Multi-pass membrane protein</topology>
    </subcellularLocation>
</comment>
<dbReference type="Pfam" id="PF01810">
    <property type="entry name" value="LysE"/>
    <property type="match status" value="1"/>
</dbReference>
<feature type="transmembrane region" description="Helical" evidence="6">
    <location>
        <begin position="6"/>
        <end position="28"/>
    </location>
</feature>
<evidence type="ECO:0000313" key="8">
    <source>
        <dbReference type="Proteomes" id="UP000186336"/>
    </source>
</evidence>
<dbReference type="PANTHER" id="PTHR30086">
    <property type="entry name" value="ARGININE EXPORTER PROTEIN ARGO"/>
    <property type="match status" value="1"/>
</dbReference>
<evidence type="ECO:0000256" key="2">
    <source>
        <dbReference type="ARBA" id="ARBA00022475"/>
    </source>
</evidence>
<dbReference type="STRING" id="299262.BWR18_16250"/>
<dbReference type="GO" id="GO:0005886">
    <property type="term" value="C:plasma membrane"/>
    <property type="evidence" value="ECO:0007669"/>
    <property type="project" value="UniProtKB-SubCell"/>
</dbReference>
<dbReference type="RefSeq" id="WP_076629494.1">
    <property type="nucleotide sequence ID" value="NZ_CP019312.1"/>
</dbReference>
<feature type="transmembrane region" description="Helical" evidence="6">
    <location>
        <begin position="40"/>
        <end position="66"/>
    </location>
</feature>
<keyword evidence="2" id="KW-1003">Cell membrane</keyword>
<sequence length="208" mass="22158">MPGLDTLLAFIIATAIFAYIPGPGMFYATAQTLARGVRGGLMAALGLHIGGYVHVFAAAFGLALLFELVPPLYVALKLIGAAYLIWLGIQMVRTRNARINATPQGSRDPVLAFRQSMLVEVLNPKTALFFVAFLPQFSDPTAAFPVWAQLLILGTVVNILFSSADFMCVALAHRMSRLLARTGQVTARAKALGGSILVGLGVTVALDR</sequence>
<name>A0A1P8MYQ8_9RHOB</name>
<feature type="transmembrane region" description="Helical" evidence="6">
    <location>
        <begin position="72"/>
        <end position="89"/>
    </location>
</feature>
<feature type="transmembrane region" description="Helical" evidence="6">
    <location>
        <begin position="146"/>
        <end position="172"/>
    </location>
</feature>
<keyword evidence="5 6" id="KW-0472">Membrane</keyword>
<keyword evidence="4 6" id="KW-1133">Transmembrane helix</keyword>
<evidence type="ECO:0000313" key="7">
    <source>
        <dbReference type="EMBL" id="APX13059.1"/>
    </source>
</evidence>
<gene>
    <name evidence="7" type="ORF">BWR18_16250</name>
</gene>
<dbReference type="AlphaFoldDB" id="A0A1P8MYQ8"/>
<evidence type="ECO:0000256" key="5">
    <source>
        <dbReference type="ARBA" id="ARBA00023136"/>
    </source>
</evidence>
<evidence type="ECO:0000256" key="6">
    <source>
        <dbReference type="SAM" id="Phobius"/>
    </source>
</evidence>
<organism evidence="7 8">
    <name type="scientific">Tateyamaria omphalii</name>
    <dbReference type="NCBI Taxonomy" id="299262"/>
    <lineage>
        <taxon>Bacteria</taxon>
        <taxon>Pseudomonadati</taxon>
        <taxon>Pseudomonadota</taxon>
        <taxon>Alphaproteobacteria</taxon>
        <taxon>Rhodobacterales</taxon>
        <taxon>Roseobacteraceae</taxon>
        <taxon>Tateyamaria</taxon>
    </lineage>
</organism>
<evidence type="ECO:0000256" key="3">
    <source>
        <dbReference type="ARBA" id="ARBA00022692"/>
    </source>
</evidence>
<dbReference type="PIRSF" id="PIRSF006324">
    <property type="entry name" value="LeuE"/>
    <property type="match status" value="1"/>
</dbReference>
<dbReference type="Proteomes" id="UP000186336">
    <property type="component" value="Chromosome"/>
</dbReference>
<accession>A0A1P8MYQ8</accession>
<evidence type="ECO:0000256" key="1">
    <source>
        <dbReference type="ARBA" id="ARBA00004651"/>
    </source>
</evidence>